<evidence type="ECO:0000313" key="1">
    <source>
        <dbReference type="EMBL" id="ETA84589.1"/>
    </source>
</evidence>
<dbReference type="Proteomes" id="UP000018554">
    <property type="component" value="Unassembled WGS sequence"/>
</dbReference>
<reference evidence="1 2" key="1">
    <citation type="submission" date="2013-11" db="EMBL/GenBank/DDBJ databases">
        <title>The Genome Sequence of Eikenella corrodens CC92I.</title>
        <authorList>
            <consortium name="The Broad Institute Genomics Platform"/>
            <person name="Earl A."/>
            <person name="Allen-Vercoe E."/>
            <person name="Daigneault M."/>
            <person name="Young S.K."/>
            <person name="Zeng Q."/>
            <person name="Gargeya S."/>
            <person name="Fitzgerald M."/>
            <person name="Abouelleil A."/>
            <person name="Alvarado L."/>
            <person name="Chapman S.B."/>
            <person name="Gainer-Dewar J."/>
            <person name="Goldberg J."/>
            <person name="Griggs A."/>
            <person name="Gujja S."/>
            <person name="Hansen M."/>
            <person name="Howarth C."/>
            <person name="Imamovic A."/>
            <person name="Ireland A."/>
            <person name="Larimer J."/>
            <person name="McCowan C."/>
            <person name="Murphy C."/>
            <person name="Pearson M."/>
            <person name="Poon T.W."/>
            <person name="Priest M."/>
            <person name="Roberts A."/>
            <person name="Saif S."/>
            <person name="Shea T."/>
            <person name="Sykes S."/>
            <person name="Wortman J."/>
            <person name="Nusbaum C."/>
            <person name="Birren B."/>
        </authorList>
    </citation>
    <scope>NUCLEOTIDE SEQUENCE [LARGE SCALE GENOMIC DNA]</scope>
    <source>
        <strain evidence="1 2">CC92I</strain>
    </source>
</reference>
<dbReference type="AlphaFoldDB" id="V7IH11"/>
<protein>
    <submittedName>
        <fullName evidence="1">Uncharacterized protein</fullName>
    </submittedName>
</protein>
<evidence type="ECO:0000313" key="2">
    <source>
        <dbReference type="Proteomes" id="UP000018554"/>
    </source>
</evidence>
<sequence length="35" mass="4058">MNTWQIIDVYMIESKRPSESAASTKLPKEAEFLRS</sequence>
<gene>
    <name evidence="1" type="ORF">HMPREF1177_00241</name>
</gene>
<name>V7IH11_EIKCO</name>
<dbReference type="PATRIC" id="fig|1073362.3.peg.268"/>
<accession>V7IH11</accession>
<dbReference type="EMBL" id="AZGQ01000001">
    <property type="protein sequence ID" value="ETA84589.1"/>
    <property type="molecule type" value="Genomic_DNA"/>
</dbReference>
<comment type="caution">
    <text evidence="1">The sequence shown here is derived from an EMBL/GenBank/DDBJ whole genome shotgun (WGS) entry which is preliminary data.</text>
</comment>
<organism evidence="1 2">
    <name type="scientific">Eikenella corrodens CC92I</name>
    <dbReference type="NCBI Taxonomy" id="1073362"/>
    <lineage>
        <taxon>Bacteria</taxon>
        <taxon>Pseudomonadati</taxon>
        <taxon>Pseudomonadota</taxon>
        <taxon>Betaproteobacteria</taxon>
        <taxon>Neisseriales</taxon>
        <taxon>Neisseriaceae</taxon>
        <taxon>Eikenella</taxon>
    </lineage>
</organism>
<proteinExistence type="predicted"/>
<dbReference type="HOGENOM" id="CLU_3364710_0_0_4"/>
<keyword evidence="2" id="KW-1185">Reference proteome</keyword>